<dbReference type="EMBL" id="CM001476">
    <property type="protein sequence ID" value="EIC27856.1"/>
    <property type="molecule type" value="Genomic_DNA"/>
</dbReference>
<geneLocation type="plasmid" evidence="1 2">
    <name>pMETAL01</name>
</geneLocation>
<evidence type="ECO:0000313" key="1">
    <source>
        <dbReference type="EMBL" id="EIC27856.1"/>
    </source>
</evidence>
<evidence type="ECO:0000313" key="2">
    <source>
        <dbReference type="Proteomes" id="UP000005090"/>
    </source>
</evidence>
<reference evidence="1 2" key="1">
    <citation type="journal article" date="2013" name="Genome Announc.">
        <title>Genome Sequence of the Obligate Gammaproteobacterial Methanotroph Methylomicrobium album Strain BG8.</title>
        <authorList>
            <person name="Kits K.D."/>
            <person name="Kalyuzhnaya M.G."/>
            <person name="Klotz M.G."/>
            <person name="Jetten M.S."/>
            <person name="Op den Camp H.J."/>
            <person name="Vuilleumier S."/>
            <person name="Bringel F."/>
            <person name="Dispirito A.A."/>
            <person name="Murrell J.C."/>
            <person name="Bruce D."/>
            <person name="Cheng J.F."/>
            <person name="Copeland A."/>
            <person name="Goodwin L."/>
            <person name="Hauser L."/>
            <person name="Lajus A."/>
            <person name="Land M.L."/>
            <person name="Lapidus A."/>
            <person name="Lucas S."/>
            <person name="Medigue C."/>
            <person name="Pitluck S."/>
            <person name="Woyke T."/>
            <person name="Zeytun A."/>
            <person name="Stein L.Y."/>
        </authorList>
    </citation>
    <scope>NUCLEOTIDE SEQUENCE [LARGE SCALE GENOMIC DNA]</scope>
    <source>
        <strain evidence="1 2">BG8</strain>
        <plasmid evidence="1">pMETAL01</plasmid>
    </source>
</reference>
<keyword evidence="1" id="KW-0614">Plasmid</keyword>
<proteinExistence type="predicted"/>
<keyword evidence="2" id="KW-1185">Reference proteome</keyword>
<dbReference type="AlphaFoldDB" id="H8GRL4"/>
<sequence length="95" mass="10952">MTDPKNPVQIIPSPSRLLTAADFLRLSDVPPEVEWFANLTNRCTRRAYENAIKDFMAFTGIVQANEFRVVKSSAIMRCQYPMEIKKNTLSQRLFL</sequence>
<dbReference type="HOGENOM" id="CLU_2369570_0_0_6"/>
<organism evidence="1 2">
    <name type="scientific">Methylomicrobium album BG8</name>
    <dbReference type="NCBI Taxonomy" id="686340"/>
    <lineage>
        <taxon>Bacteria</taxon>
        <taxon>Pseudomonadati</taxon>
        <taxon>Pseudomonadota</taxon>
        <taxon>Gammaproteobacteria</taxon>
        <taxon>Methylococcales</taxon>
        <taxon>Methylococcaceae</taxon>
        <taxon>Methylomicrobium</taxon>
    </lineage>
</organism>
<dbReference type="Proteomes" id="UP000005090">
    <property type="component" value="Plasmid pMETAL01"/>
</dbReference>
<dbReference type="eggNOG" id="COG4974">
    <property type="taxonomic scope" value="Bacteria"/>
</dbReference>
<accession>H8GRL4</accession>
<gene>
    <name evidence="1" type="ORF">Metal_4026</name>
</gene>
<evidence type="ECO:0008006" key="3">
    <source>
        <dbReference type="Google" id="ProtNLM"/>
    </source>
</evidence>
<protein>
    <recommendedName>
        <fullName evidence="3">Core-binding (CB) domain-containing protein</fullName>
    </recommendedName>
</protein>
<name>H8GRL4_METAL</name>
<dbReference type="RefSeq" id="WP_005375221.1">
    <property type="nucleotide sequence ID" value="NZ_CM001476.1"/>
</dbReference>